<dbReference type="RefSeq" id="WP_033191123.1">
    <property type="nucleotide sequence ID" value="NZ_CP014334.2"/>
</dbReference>
<accession>A0AAI8CJ50</accession>
<dbReference type="Proteomes" id="UP000093740">
    <property type="component" value="Chromosome"/>
</dbReference>
<keyword evidence="3" id="KW-1185">Reference proteome</keyword>
<dbReference type="KEGG" id="fia:NA23_03215"/>
<name>A0AAI8CJ50_FERIS</name>
<dbReference type="EMBL" id="CP014334">
    <property type="protein sequence ID" value="AMW32400.1"/>
    <property type="molecule type" value="Genomic_DNA"/>
</dbReference>
<protein>
    <submittedName>
        <fullName evidence="2">Uncharacterized protein</fullName>
    </submittedName>
</protein>
<proteinExistence type="predicted"/>
<evidence type="ECO:0000313" key="3">
    <source>
        <dbReference type="Proteomes" id="UP000093740"/>
    </source>
</evidence>
<evidence type="ECO:0000313" key="2">
    <source>
        <dbReference type="EMBL" id="AMW32400.1"/>
    </source>
</evidence>
<reference evidence="2 3" key="1">
    <citation type="journal article" date="2015" name="Stand. Genomic Sci.">
        <title>Genome sequence of a native-feather degrading extremely thermophilic Eubacterium, Fervidobacterium islandicum AW-1.</title>
        <authorList>
            <person name="Lee Y.J."/>
            <person name="Jeong H."/>
            <person name="Park G.S."/>
            <person name="Kwak Y."/>
            <person name="Lee S.J."/>
            <person name="Lee S.J."/>
            <person name="Park M.K."/>
            <person name="Kim J.Y."/>
            <person name="Kang H.K."/>
            <person name="Shin J.H."/>
            <person name="Lee D.W."/>
        </authorList>
    </citation>
    <scope>NUCLEOTIDE SEQUENCE [LARGE SCALE GENOMIC DNA]</scope>
    <source>
        <strain evidence="2 3">AW-1</strain>
    </source>
</reference>
<keyword evidence="1" id="KW-0812">Transmembrane</keyword>
<keyword evidence="1" id="KW-0472">Membrane</keyword>
<feature type="transmembrane region" description="Helical" evidence="1">
    <location>
        <begin position="6"/>
        <end position="25"/>
    </location>
</feature>
<dbReference type="Gene3D" id="3.90.226.10">
    <property type="entry name" value="2-enoyl-CoA Hydratase, Chain A, domain 1"/>
    <property type="match status" value="1"/>
</dbReference>
<dbReference type="SUPFAM" id="SSF52096">
    <property type="entry name" value="ClpP/crotonase"/>
    <property type="match status" value="1"/>
</dbReference>
<dbReference type="InterPro" id="IPR029045">
    <property type="entry name" value="ClpP/crotonase-like_dom_sf"/>
</dbReference>
<organism evidence="2 3">
    <name type="scientific">Fervidobacterium islandicum</name>
    <dbReference type="NCBI Taxonomy" id="2423"/>
    <lineage>
        <taxon>Bacteria</taxon>
        <taxon>Thermotogati</taxon>
        <taxon>Thermotogota</taxon>
        <taxon>Thermotogae</taxon>
        <taxon>Thermotogales</taxon>
        <taxon>Fervidobacteriaceae</taxon>
        <taxon>Fervidobacterium</taxon>
    </lineage>
</organism>
<keyword evidence="1" id="KW-1133">Transmembrane helix</keyword>
<dbReference type="AlphaFoldDB" id="A0AAI8CJ50"/>
<gene>
    <name evidence="2" type="ORF">NA23_03215</name>
</gene>
<sequence>MKGFNFTVIFIIAVFVIGGFAIYAYEHFRYSPYGLQVDLEVIKEWLKDRHVDLVDLNTIEKINSSKILINRRQTAYEFALSVYPMLSLLEDDVTRLEVPLKSTDKVLPLRFKYINEKVFVSMSKCEIPVGSVILAINGFPIDDILEKYKGLYPTLDDFQQKYSFVDKLLPYYPKIIDASTLQIKYQLPGSIAQRTSYIKAISFKEFQESMHIAPVELYDFEQCKVVRINTFSISKREDMKVVENIFKELSNEIQKVIFDLRYAYDGDNTIPSAIISKLIDKPTNLYPKLLTRHKYRQVEKEQLPIEPDQDRIHAKVYFLVDSSCFYTPHKTLLAFVASNGTAKILTTESARDSILSNLSFYTDEFWKVLPNTRSYIVMPLSKVIVEHSPSDDQVHLIDQVPDEKQLLDEALYKEWLNNLISVIE</sequence>
<evidence type="ECO:0000256" key="1">
    <source>
        <dbReference type="SAM" id="Phobius"/>
    </source>
</evidence>